<dbReference type="Gene3D" id="3.40.50.150">
    <property type="entry name" value="Vaccinia Virus protein VP39"/>
    <property type="match status" value="1"/>
</dbReference>
<dbReference type="InterPro" id="IPR029063">
    <property type="entry name" value="SAM-dependent_MTases_sf"/>
</dbReference>
<gene>
    <name evidence="1" type="ORF">HUJ06_021256</name>
</gene>
<name>A0A822XJB4_NELNU</name>
<organism evidence="1 2">
    <name type="scientific">Nelumbo nucifera</name>
    <name type="common">Sacred lotus</name>
    <dbReference type="NCBI Taxonomy" id="4432"/>
    <lineage>
        <taxon>Eukaryota</taxon>
        <taxon>Viridiplantae</taxon>
        <taxon>Streptophyta</taxon>
        <taxon>Embryophyta</taxon>
        <taxon>Tracheophyta</taxon>
        <taxon>Spermatophyta</taxon>
        <taxon>Magnoliopsida</taxon>
        <taxon>Proteales</taxon>
        <taxon>Nelumbonaceae</taxon>
        <taxon>Nelumbo</taxon>
    </lineage>
</organism>
<protein>
    <recommendedName>
        <fullName evidence="3">Salicylate carboxymethyltransferase-like</fullName>
    </recommendedName>
</protein>
<dbReference type="GO" id="GO:0008168">
    <property type="term" value="F:methyltransferase activity"/>
    <property type="evidence" value="ECO:0007669"/>
    <property type="project" value="InterPro"/>
</dbReference>
<proteinExistence type="predicted"/>
<evidence type="ECO:0000313" key="2">
    <source>
        <dbReference type="Proteomes" id="UP000607653"/>
    </source>
</evidence>
<comment type="caution">
    <text evidence="1">The sequence shown here is derived from an EMBL/GenBank/DDBJ whole genome shotgun (WGS) entry which is preliminary data.</text>
</comment>
<dbReference type="Proteomes" id="UP000607653">
    <property type="component" value="Unassembled WGS sequence"/>
</dbReference>
<dbReference type="SUPFAM" id="SSF53335">
    <property type="entry name" value="S-adenosyl-L-methionine-dependent methyltransferases"/>
    <property type="match status" value="1"/>
</dbReference>
<dbReference type="EMBL" id="DUZY01000001">
    <property type="protein sequence ID" value="DAD19793.1"/>
    <property type="molecule type" value="Genomic_DNA"/>
</dbReference>
<accession>A0A822XJB4</accession>
<evidence type="ECO:0008006" key="3">
    <source>
        <dbReference type="Google" id="ProtNLM"/>
    </source>
</evidence>
<sequence length="341" mass="38087">MEVVEVLHMNGGIGETSYACNSSLQGKVISMTKPITAEAIFNLCSTTTLPKSLGIADLGCASGPNTLSVVSDLINLIRTKYGETGCPSPEFKVFLNDLPGNDFNTIFRSLPDLYKKLRQDDPGKDSGPCFIFGVPGSFYGRLFPSQSLHFVHSSYSLHYLSRVPEGVEGIKGNIYMAKTSPPSIFKAYLEQFERDFSVFLKSCSEEMVPGGRMILTLLSRRSQDPSSKELDTFNLPTYTPSPSEIKTVIGREGSFNIDKLETFEINWNPEDKPGNDKSDKLRGANIVAKYMRAVAEPLLVDHFGEALMEEVFWRYREILTNCMSKEETKYTNVIVSMTRRK</sequence>
<reference evidence="1 2" key="1">
    <citation type="journal article" date="2020" name="Mol. Biol. Evol.">
        <title>Distinct Expression and Methylation Patterns for Genes with Different Fates following a Single Whole-Genome Duplication in Flowering Plants.</title>
        <authorList>
            <person name="Shi T."/>
            <person name="Rahmani R.S."/>
            <person name="Gugger P.F."/>
            <person name="Wang M."/>
            <person name="Li H."/>
            <person name="Zhang Y."/>
            <person name="Li Z."/>
            <person name="Wang Q."/>
            <person name="Van de Peer Y."/>
            <person name="Marchal K."/>
            <person name="Chen J."/>
        </authorList>
    </citation>
    <scope>NUCLEOTIDE SEQUENCE [LARGE SCALE GENOMIC DNA]</scope>
    <source>
        <tissue evidence="1">Leaf</tissue>
    </source>
</reference>
<dbReference type="AlphaFoldDB" id="A0A822XJB4"/>
<dbReference type="InterPro" id="IPR005299">
    <property type="entry name" value="MeTrfase_7"/>
</dbReference>
<evidence type="ECO:0000313" key="1">
    <source>
        <dbReference type="EMBL" id="DAD19793.1"/>
    </source>
</evidence>
<keyword evidence="2" id="KW-1185">Reference proteome</keyword>
<dbReference type="Pfam" id="PF03492">
    <property type="entry name" value="Methyltransf_7"/>
    <property type="match status" value="1"/>
</dbReference>
<dbReference type="PANTHER" id="PTHR31009">
    <property type="entry name" value="S-ADENOSYL-L-METHIONINE:CARBOXYL METHYLTRANSFERASE FAMILY PROTEIN"/>
    <property type="match status" value="1"/>
</dbReference>